<dbReference type="PANTHER" id="PTHR22950">
    <property type="entry name" value="AMINO ACID TRANSPORTER"/>
    <property type="match status" value="1"/>
</dbReference>
<comment type="subcellular location">
    <subcellularLocation>
        <location evidence="1">Membrane</location>
        <topology evidence="1">Multi-pass membrane protein</topology>
    </subcellularLocation>
</comment>
<feature type="transmembrane region" description="Helical" evidence="6">
    <location>
        <begin position="835"/>
        <end position="852"/>
    </location>
</feature>
<feature type="compositionally biased region" description="Basic and acidic residues" evidence="5">
    <location>
        <begin position="23"/>
        <end position="46"/>
    </location>
</feature>
<evidence type="ECO:0000313" key="8">
    <source>
        <dbReference type="EMBL" id="CAK9051655.1"/>
    </source>
</evidence>
<dbReference type="PROSITE" id="PS50404">
    <property type="entry name" value="GST_NTER"/>
    <property type="match status" value="1"/>
</dbReference>
<proteinExistence type="predicted"/>
<evidence type="ECO:0000256" key="1">
    <source>
        <dbReference type="ARBA" id="ARBA00004141"/>
    </source>
</evidence>
<evidence type="ECO:0000256" key="5">
    <source>
        <dbReference type="SAM" id="MobiDB-lite"/>
    </source>
</evidence>
<keyword evidence="4 6" id="KW-0472">Membrane</keyword>
<organism evidence="8 9">
    <name type="scientific">Durusdinium trenchii</name>
    <dbReference type="NCBI Taxonomy" id="1381693"/>
    <lineage>
        <taxon>Eukaryota</taxon>
        <taxon>Sar</taxon>
        <taxon>Alveolata</taxon>
        <taxon>Dinophyceae</taxon>
        <taxon>Suessiales</taxon>
        <taxon>Symbiodiniaceae</taxon>
        <taxon>Durusdinium</taxon>
    </lineage>
</organism>
<feature type="compositionally biased region" description="Low complexity" evidence="5">
    <location>
        <begin position="13"/>
        <end position="22"/>
    </location>
</feature>
<gene>
    <name evidence="8" type="ORF">CCMP2556_LOCUS26168</name>
</gene>
<dbReference type="Pfam" id="PF01490">
    <property type="entry name" value="Aa_trans"/>
    <property type="match status" value="1"/>
</dbReference>
<dbReference type="InterPro" id="IPR013057">
    <property type="entry name" value="AA_transpt_TM"/>
</dbReference>
<comment type="caution">
    <text evidence="8">The sequence shown here is derived from an EMBL/GenBank/DDBJ whole genome shotgun (WGS) entry which is preliminary data.</text>
</comment>
<evidence type="ECO:0000259" key="7">
    <source>
        <dbReference type="PROSITE" id="PS50404"/>
    </source>
</evidence>
<evidence type="ECO:0000256" key="3">
    <source>
        <dbReference type="ARBA" id="ARBA00022989"/>
    </source>
</evidence>
<dbReference type="Gene3D" id="3.40.30.10">
    <property type="entry name" value="Glutaredoxin"/>
    <property type="match status" value="1"/>
</dbReference>
<reference evidence="8 9" key="1">
    <citation type="submission" date="2024-02" db="EMBL/GenBank/DDBJ databases">
        <authorList>
            <person name="Chen Y."/>
            <person name="Shah S."/>
            <person name="Dougan E. K."/>
            <person name="Thang M."/>
            <person name="Chan C."/>
        </authorList>
    </citation>
    <scope>NUCLEOTIDE SEQUENCE [LARGE SCALE GENOMIC DNA]</scope>
</reference>
<evidence type="ECO:0000256" key="2">
    <source>
        <dbReference type="ARBA" id="ARBA00022692"/>
    </source>
</evidence>
<dbReference type="EMBL" id="CAXAMN010018002">
    <property type="protein sequence ID" value="CAK9051655.1"/>
    <property type="molecule type" value="Genomic_DNA"/>
</dbReference>
<feature type="transmembrane region" description="Helical" evidence="6">
    <location>
        <begin position="898"/>
        <end position="921"/>
    </location>
</feature>
<sequence>MSFFTRKKKEKPAAPAATTKYEAVSKEPEPVKEETDPVKDEAKEALLADEAPESPLTEPMVPVQTREPDPLKPTLLGDKEPEAVANAKAAPQGPQIPELANVEDKAVVRKEPESPARGPFMTEEHERGKSNLMVSTGVVGGIMVLILMLFLLGGILPDTIQRNFDSFIGRTGRFGGRVSTAPIMHYYMYRVQNDEDYSPENQNMANIAGALWYLHNEIVWHHWLRAGTFASTPKTRIERFLVFSRASQELYDKGMNFGVVNTYDLGKCSGPYKCENLQEYGPVVGCESWDPKQGNNFPHGQWTGKNVYPNAVWYSLPGKCSSVKFWQQQGDCSNHEPSGACPLGVVPTGEWTCTYTYQKVGEIRISEVENITDLEAFLEGGGREYNKETDKGIHLHFWDDIDDPVACQKRVDKVNKMFQKKYPDQPVLEDPSCDFNVGKFYPYFPEGVFHAAQTNHSTNGTTNNTNANVSNAASCEVKAMRREECFFRRLLQVKTPDVNVIAIELAQSYTSQSHDAFVFGAGPDGTSLGDCPFAHSVQMALGLKGISYEVTPCVQETKPQWLIEEYGGKMPCVCHNGEAHVETAEILAWIDREFPTASSLQPPVELAEQVKGFGVFPAIAQFTKNTDSAKDEELRVKLETSLRALSKRLESAGAYLQGAEPGLLDCDILPKLYVLSLATAHYKNFKLEDLKDGEALRGYCSRGMALEAFQRGGFVEVCQAAMHLIGPTTRDPSWGEEGHRRKAKGGLILGPLGLVFVAALSHHCMGLLLKLATRTSTRSFGSLACNILGRRAKILVDFCLVLTQYGFAIADIIFIVENVRDVVCWETNQSACPGKAAVCTGTLICVLPFTWLRSLQVLTVPVLMSNVVLLCGISWIYYCSFVQLGTHGIAPGIVSFNWAEFPIFFGCAVFSFEGVGLILPIQFAMQQPAKFPKILQRAMQQRLVCGSGRGESAHGHSTKVMKLASRVCCGLWGAFF</sequence>
<name>A0ABP0MJI3_9DINO</name>
<keyword evidence="3 6" id="KW-1133">Transmembrane helix</keyword>
<feature type="region of interest" description="Disordered" evidence="5">
    <location>
        <begin position="1"/>
        <end position="74"/>
    </location>
</feature>
<dbReference type="InterPro" id="IPR036282">
    <property type="entry name" value="Glutathione-S-Trfase_C_sf"/>
</dbReference>
<protein>
    <recommendedName>
        <fullName evidence="7">GST N-terminal domain-containing protein</fullName>
    </recommendedName>
</protein>
<keyword evidence="2 6" id="KW-0812">Transmembrane</keyword>
<dbReference type="SUPFAM" id="SSF52833">
    <property type="entry name" value="Thioredoxin-like"/>
    <property type="match status" value="1"/>
</dbReference>
<feature type="domain" description="GST N-terminal" evidence="7">
    <location>
        <begin position="521"/>
        <end position="598"/>
    </location>
</feature>
<feature type="transmembrane region" description="Helical" evidence="6">
    <location>
        <begin position="857"/>
        <end position="878"/>
    </location>
</feature>
<evidence type="ECO:0000256" key="6">
    <source>
        <dbReference type="SAM" id="Phobius"/>
    </source>
</evidence>
<feature type="transmembrane region" description="Helical" evidence="6">
    <location>
        <begin position="748"/>
        <end position="773"/>
    </location>
</feature>
<feature type="transmembrane region" description="Helical" evidence="6">
    <location>
        <begin position="794"/>
        <end position="815"/>
    </location>
</feature>
<dbReference type="InterPro" id="IPR004045">
    <property type="entry name" value="Glutathione_S-Trfase_N"/>
</dbReference>
<feature type="transmembrane region" description="Helical" evidence="6">
    <location>
        <begin position="132"/>
        <end position="156"/>
    </location>
</feature>
<dbReference type="InterPro" id="IPR036249">
    <property type="entry name" value="Thioredoxin-like_sf"/>
</dbReference>
<dbReference type="Pfam" id="PF13417">
    <property type="entry name" value="GST_N_3"/>
    <property type="match status" value="1"/>
</dbReference>
<dbReference type="Proteomes" id="UP001642484">
    <property type="component" value="Unassembled WGS sequence"/>
</dbReference>
<dbReference type="Gene3D" id="1.20.1050.10">
    <property type="match status" value="1"/>
</dbReference>
<evidence type="ECO:0000256" key="4">
    <source>
        <dbReference type="ARBA" id="ARBA00023136"/>
    </source>
</evidence>
<dbReference type="PANTHER" id="PTHR22950:SF666">
    <property type="entry name" value="VACUOLAR AMINO ACID TRANSPORTER 4"/>
    <property type="match status" value="1"/>
</dbReference>
<feature type="compositionally biased region" description="Basic residues" evidence="5">
    <location>
        <begin position="1"/>
        <end position="10"/>
    </location>
</feature>
<evidence type="ECO:0000313" key="9">
    <source>
        <dbReference type="Proteomes" id="UP001642484"/>
    </source>
</evidence>
<accession>A0ABP0MJI3</accession>
<keyword evidence="9" id="KW-1185">Reference proteome</keyword>
<dbReference type="SUPFAM" id="SSF47616">
    <property type="entry name" value="GST C-terminal domain-like"/>
    <property type="match status" value="1"/>
</dbReference>